<organism evidence="2 3">
    <name type="scientific">Parelaphostrongylus tenuis</name>
    <name type="common">Meningeal worm</name>
    <dbReference type="NCBI Taxonomy" id="148309"/>
    <lineage>
        <taxon>Eukaryota</taxon>
        <taxon>Metazoa</taxon>
        <taxon>Ecdysozoa</taxon>
        <taxon>Nematoda</taxon>
        <taxon>Chromadorea</taxon>
        <taxon>Rhabditida</taxon>
        <taxon>Rhabditina</taxon>
        <taxon>Rhabditomorpha</taxon>
        <taxon>Strongyloidea</taxon>
        <taxon>Metastrongylidae</taxon>
        <taxon>Parelaphostrongylus</taxon>
    </lineage>
</organism>
<comment type="caution">
    <text evidence="2">The sequence shown here is derived from an EMBL/GenBank/DDBJ whole genome shotgun (WGS) entry which is preliminary data.</text>
</comment>
<keyword evidence="3" id="KW-1185">Reference proteome</keyword>
<protein>
    <submittedName>
        <fullName evidence="2">Uncharacterized protein</fullName>
    </submittedName>
</protein>
<feature type="region of interest" description="Disordered" evidence="1">
    <location>
        <begin position="1"/>
        <end position="23"/>
    </location>
</feature>
<feature type="region of interest" description="Disordered" evidence="1">
    <location>
        <begin position="73"/>
        <end position="106"/>
    </location>
</feature>
<name>A0AAD5QKR4_PARTN</name>
<gene>
    <name evidence="2" type="ORF">KIN20_008699</name>
</gene>
<dbReference type="Proteomes" id="UP001196413">
    <property type="component" value="Unassembled WGS sequence"/>
</dbReference>
<sequence>MVASLLVGGQARTAKGRDRHPKAARDTTCVLSVVLKCVNGAVYRKLFDKQCAGSFWLRISGMMLYLDRYSSSTKATSDGKYADSGESDAGPEDPFICHNGGIIHRT</sequence>
<reference evidence="2" key="1">
    <citation type="submission" date="2021-06" db="EMBL/GenBank/DDBJ databases">
        <title>Parelaphostrongylus tenuis whole genome reference sequence.</title>
        <authorList>
            <person name="Garwood T.J."/>
            <person name="Larsen P.A."/>
            <person name="Fountain-Jones N.M."/>
            <person name="Garbe J.R."/>
            <person name="Macchietto M.G."/>
            <person name="Kania S.A."/>
            <person name="Gerhold R.W."/>
            <person name="Richards J.E."/>
            <person name="Wolf T.M."/>
        </authorList>
    </citation>
    <scope>NUCLEOTIDE SEQUENCE</scope>
    <source>
        <strain evidence="2">MNPRO001-30</strain>
        <tissue evidence="2">Meninges</tissue>
    </source>
</reference>
<evidence type="ECO:0000313" key="3">
    <source>
        <dbReference type="Proteomes" id="UP001196413"/>
    </source>
</evidence>
<dbReference type="EMBL" id="JAHQIW010001370">
    <property type="protein sequence ID" value="KAJ1352375.1"/>
    <property type="molecule type" value="Genomic_DNA"/>
</dbReference>
<proteinExistence type="predicted"/>
<evidence type="ECO:0000313" key="2">
    <source>
        <dbReference type="EMBL" id="KAJ1352375.1"/>
    </source>
</evidence>
<evidence type="ECO:0000256" key="1">
    <source>
        <dbReference type="SAM" id="MobiDB-lite"/>
    </source>
</evidence>
<accession>A0AAD5QKR4</accession>
<dbReference type="AlphaFoldDB" id="A0AAD5QKR4"/>